<protein>
    <submittedName>
        <fullName evidence="2">Uncharacterized protein</fullName>
    </submittedName>
</protein>
<evidence type="ECO:0000256" key="1">
    <source>
        <dbReference type="SAM" id="MobiDB-lite"/>
    </source>
</evidence>
<organism evidence="2 3">
    <name type="scientific">Deinococcus aerius</name>
    <dbReference type="NCBI Taxonomy" id="200253"/>
    <lineage>
        <taxon>Bacteria</taxon>
        <taxon>Thermotogati</taxon>
        <taxon>Deinococcota</taxon>
        <taxon>Deinococci</taxon>
        <taxon>Deinococcales</taxon>
        <taxon>Deinococcaceae</taxon>
        <taxon>Deinococcus</taxon>
    </lineage>
</organism>
<feature type="region of interest" description="Disordered" evidence="1">
    <location>
        <begin position="87"/>
        <end position="108"/>
    </location>
</feature>
<proteinExistence type="predicted"/>
<comment type="caution">
    <text evidence="2">The sequence shown here is derived from an EMBL/GenBank/DDBJ whole genome shotgun (WGS) entry which is preliminary data.</text>
</comment>
<name>A0A2I9CT39_9DEIO</name>
<dbReference type="OrthoDB" id="71905at2"/>
<evidence type="ECO:0000313" key="2">
    <source>
        <dbReference type="EMBL" id="GBF04903.1"/>
    </source>
</evidence>
<dbReference type="RefSeq" id="WP_103128370.1">
    <property type="nucleotide sequence ID" value="NZ_BFAG01000003.1"/>
</dbReference>
<accession>A0A2I9CT39</accession>
<evidence type="ECO:0000313" key="3">
    <source>
        <dbReference type="Proteomes" id="UP000236569"/>
    </source>
</evidence>
<gene>
    <name evidence="2" type="ORF">DAERI_030069</name>
</gene>
<dbReference type="Proteomes" id="UP000236569">
    <property type="component" value="Unassembled WGS sequence"/>
</dbReference>
<sequence length="108" mass="12118">MNLQDIAVRSEWRELVTPGLRSALERLEAQGVEFFWTHGGSLPPGTYLFNAKKDDVRLASHDGSEMPRQAISEVILEAMTARGILPRQESVFPARTRHRGRPQPAPGR</sequence>
<reference evidence="3" key="1">
    <citation type="submission" date="2018-01" db="EMBL/GenBank/DDBJ databases">
        <title>Draft Genome Sequence of the Radioresistant Bacterium Deinococcus aerius TR0125, Isolated from the Higher Atmosphere above Japan.</title>
        <authorList>
            <person name="Satoh K."/>
            <person name="Arai H."/>
            <person name="Sanzen T."/>
            <person name="Kawaguchi Y."/>
            <person name="Hayashi H."/>
            <person name="Yokobori S."/>
            <person name="Yamagishi A."/>
            <person name="Oono Y."/>
            <person name="Narumi I."/>
        </authorList>
    </citation>
    <scope>NUCLEOTIDE SEQUENCE [LARGE SCALE GENOMIC DNA]</scope>
    <source>
        <strain evidence="3">TR0125</strain>
    </source>
</reference>
<dbReference type="EMBL" id="BFAG01000003">
    <property type="protein sequence ID" value="GBF04903.1"/>
    <property type="molecule type" value="Genomic_DNA"/>
</dbReference>
<dbReference type="AlphaFoldDB" id="A0A2I9CT39"/>
<keyword evidence="3" id="KW-1185">Reference proteome</keyword>